<dbReference type="EMBL" id="CMVM020000172">
    <property type="status" value="NOT_ANNOTATED_CDS"/>
    <property type="molecule type" value="Genomic_DNA"/>
</dbReference>
<dbReference type="AlphaFoldDB" id="A0A8R1TXD6"/>
<dbReference type="GO" id="GO:0001786">
    <property type="term" value="F:phosphatidylserine binding"/>
    <property type="evidence" value="ECO:0007669"/>
    <property type="project" value="TreeGrafter"/>
</dbReference>
<evidence type="ECO:0000256" key="3">
    <source>
        <dbReference type="ARBA" id="ARBA00023216"/>
    </source>
</evidence>
<dbReference type="InterPro" id="IPR018502">
    <property type="entry name" value="Annexin_repeat"/>
</dbReference>
<evidence type="ECO:0000256" key="1">
    <source>
        <dbReference type="ARBA" id="ARBA00007831"/>
    </source>
</evidence>
<dbReference type="GO" id="GO:0005544">
    <property type="term" value="F:calcium-dependent phospholipid binding"/>
    <property type="evidence" value="ECO:0007669"/>
    <property type="project" value="InterPro"/>
</dbReference>
<dbReference type="InterPro" id="IPR037104">
    <property type="entry name" value="Annexin_sf"/>
</dbReference>
<dbReference type="GO" id="GO:0005886">
    <property type="term" value="C:plasma membrane"/>
    <property type="evidence" value="ECO:0007669"/>
    <property type="project" value="TreeGrafter"/>
</dbReference>
<keyword evidence="6" id="KW-1185">Reference proteome</keyword>
<dbReference type="GO" id="GO:0005509">
    <property type="term" value="F:calcium ion binding"/>
    <property type="evidence" value="ECO:0007669"/>
    <property type="project" value="InterPro"/>
</dbReference>
<name>A0A8R1TXD6_ONCVO</name>
<sequence length="102" mass="11553">MSLTLMDDLKNELGGFFLDTVLALFIPAHVYLATLLHQSLYNYKLNRAIAVEIACTRTTTQMKAIKNAYQTTFCNTLEQDIKVKVINSIKIGTFIYKTISQT</sequence>
<dbReference type="SUPFAM" id="SSF47874">
    <property type="entry name" value="Annexin"/>
    <property type="match status" value="1"/>
</dbReference>
<dbReference type="Pfam" id="PF00191">
    <property type="entry name" value="Annexin"/>
    <property type="match status" value="1"/>
</dbReference>
<dbReference type="PANTHER" id="PTHR10502">
    <property type="entry name" value="ANNEXIN"/>
    <property type="match status" value="1"/>
</dbReference>
<accession>A0A8R1TXD6</accession>
<comment type="similarity">
    <text evidence="1">Belongs to the annexin family.</text>
</comment>
<dbReference type="EnsemblMetazoa" id="OVOC6466.1">
    <property type="protein sequence ID" value="OVOC6466.1"/>
    <property type="gene ID" value="WBGene00243275"/>
</dbReference>
<dbReference type="GO" id="GO:0012506">
    <property type="term" value="C:vesicle membrane"/>
    <property type="evidence" value="ECO:0007669"/>
    <property type="project" value="TreeGrafter"/>
</dbReference>
<keyword evidence="3" id="KW-0041">Annexin</keyword>
<evidence type="ECO:0000256" key="4">
    <source>
        <dbReference type="SAM" id="Phobius"/>
    </source>
</evidence>
<reference evidence="6" key="1">
    <citation type="submission" date="2013-10" db="EMBL/GenBank/DDBJ databases">
        <title>Genome sequencing of Onchocerca volvulus.</title>
        <authorList>
            <person name="Cotton J."/>
            <person name="Tsai J."/>
            <person name="Stanley E."/>
            <person name="Tracey A."/>
            <person name="Holroyd N."/>
            <person name="Lustigman S."/>
            <person name="Berriman M."/>
        </authorList>
    </citation>
    <scope>NUCLEOTIDE SEQUENCE</scope>
</reference>
<keyword evidence="4" id="KW-0812">Transmembrane</keyword>
<dbReference type="Proteomes" id="UP000024404">
    <property type="component" value="Unassembled WGS sequence"/>
</dbReference>
<organism evidence="5 6">
    <name type="scientific">Onchocerca volvulus</name>
    <dbReference type="NCBI Taxonomy" id="6282"/>
    <lineage>
        <taxon>Eukaryota</taxon>
        <taxon>Metazoa</taxon>
        <taxon>Ecdysozoa</taxon>
        <taxon>Nematoda</taxon>
        <taxon>Chromadorea</taxon>
        <taxon>Rhabditida</taxon>
        <taxon>Spirurina</taxon>
        <taxon>Spiruromorpha</taxon>
        <taxon>Filarioidea</taxon>
        <taxon>Onchocercidae</taxon>
        <taxon>Onchocerca</taxon>
    </lineage>
</organism>
<dbReference type="PANTHER" id="PTHR10502:SF243">
    <property type="entry name" value="ANNEXIN"/>
    <property type="match status" value="1"/>
</dbReference>
<protein>
    <recommendedName>
        <fullName evidence="7">Annexin</fullName>
    </recommendedName>
</protein>
<evidence type="ECO:0000256" key="2">
    <source>
        <dbReference type="ARBA" id="ARBA00022737"/>
    </source>
</evidence>
<evidence type="ECO:0000313" key="6">
    <source>
        <dbReference type="Proteomes" id="UP000024404"/>
    </source>
</evidence>
<dbReference type="Gene3D" id="1.10.220.10">
    <property type="entry name" value="Annexin"/>
    <property type="match status" value="1"/>
</dbReference>
<keyword evidence="4" id="KW-1133">Transmembrane helix</keyword>
<proteinExistence type="inferred from homology"/>
<feature type="transmembrane region" description="Helical" evidence="4">
    <location>
        <begin position="16"/>
        <end position="37"/>
    </location>
</feature>
<dbReference type="GO" id="GO:0005634">
    <property type="term" value="C:nucleus"/>
    <property type="evidence" value="ECO:0007669"/>
    <property type="project" value="TreeGrafter"/>
</dbReference>
<keyword evidence="2" id="KW-0677">Repeat</keyword>
<keyword evidence="4" id="KW-0472">Membrane</keyword>
<evidence type="ECO:0008006" key="7">
    <source>
        <dbReference type="Google" id="ProtNLM"/>
    </source>
</evidence>
<reference evidence="5" key="2">
    <citation type="submission" date="2022-06" db="UniProtKB">
        <authorList>
            <consortium name="EnsemblMetazoa"/>
        </authorList>
    </citation>
    <scope>IDENTIFICATION</scope>
</reference>
<dbReference type="GO" id="GO:0005737">
    <property type="term" value="C:cytoplasm"/>
    <property type="evidence" value="ECO:0007669"/>
    <property type="project" value="TreeGrafter"/>
</dbReference>
<evidence type="ECO:0000313" key="5">
    <source>
        <dbReference type="EnsemblMetazoa" id="OVOC6466.1"/>
    </source>
</evidence>